<dbReference type="CDD" id="cd10747">
    <property type="entry name" value="DnaJ_C"/>
    <property type="match status" value="1"/>
</dbReference>
<dbReference type="InterPro" id="IPR008971">
    <property type="entry name" value="HSP40/DnaJ_pept-bd"/>
</dbReference>
<dbReference type="InterPro" id="IPR012724">
    <property type="entry name" value="DnaJ"/>
</dbReference>
<dbReference type="Pfam" id="PF00684">
    <property type="entry name" value="DnaJ_CXXCXGXG"/>
    <property type="match status" value="1"/>
</dbReference>
<evidence type="ECO:0000259" key="12">
    <source>
        <dbReference type="PROSITE" id="PS50076"/>
    </source>
</evidence>
<proteinExistence type="inferred from homology"/>
<dbReference type="GO" id="GO:0005524">
    <property type="term" value="F:ATP binding"/>
    <property type="evidence" value="ECO:0007669"/>
    <property type="project" value="InterPro"/>
</dbReference>
<dbReference type="FunFam" id="2.10.230.10:FF:000002">
    <property type="entry name" value="Molecular chaperone DnaJ"/>
    <property type="match status" value="1"/>
</dbReference>
<gene>
    <name evidence="14" type="ORF">CDL12_27552</name>
</gene>
<keyword evidence="3" id="KW-0934">Plastid</keyword>
<evidence type="ECO:0000256" key="2">
    <source>
        <dbReference type="ARBA" id="ARBA00022528"/>
    </source>
</evidence>
<dbReference type="EMBL" id="NKXS01007257">
    <property type="protein sequence ID" value="PIM99948.1"/>
    <property type="molecule type" value="Genomic_DNA"/>
</dbReference>
<comment type="caution">
    <text evidence="14">The sequence shown here is derived from an EMBL/GenBank/DDBJ whole genome shotgun (WGS) entry which is preliminary data.</text>
</comment>
<feature type="zinc finger region" description="CR-type" evidence="11">
    <location>
        <begin position="170"/>
        <end position="251"/>
    </location>
</feature>
<dbReference type="PANTHER" id="PTHR43096">
    <property type="entry name" value="DNAJ HOMOLOG 1, MITOCHONDRIAL-RELATED"/>
    <property type="match status" value="1"/>
</dbReference>
<evidence type="ECO:0000256" key="9">
    <source>
        <dbReference type="ARBA" id="ARBA00023186"/>
    </source>
</evidence>
<dbReference type="CDD" id="cd06257">
    <property type="entry name" value="DnaJ"/>
    <property type="match status" value="1"/>
</dbReference>
<dbReference type="FunFam" id="2.60.260.20:FF:000005">
    <property type="entry name" value="Chaperone protein dnaJ 1, mitochondrial"/>
    <property type="match status" value="1"/>
</dbReference>
<dbReference type="GO" id="GO:0009408">
    <property type="term" value="P:response to heat"/>
    <property type="evidence" value="ECO:0007669"/>
    <property type="project" value="InterPro"/>
</dbReference>
<dbReference type="InterPro" id="IPR001305">
    <property type="entry name" value="HSP_DnaJ_Cys-rich_dom"/>
</dbReference>
<evidence type="ECO:0000256" key="11">
    <source>
        <dbReference type="PROSITE-ProRule" id="PRU00546"/>
    </source>
</evidence>
<dbReference type="FunFam" id="1.10.287.110:FF:000037">
    <property type="entry name" value="Chaperone protein dnaJ A6 chloroplastic"/>
    <property type="match status" value="1"/>
</dbReference>
<evidence type="ECO:0000256" key="1">
    <source>
        <dbReference type="ARBA" id="ARBA00004229"/>
    </source>
</evidence>
<dbReference type="GO" id="GO:0051082">
    <property type="term" value="F:unfolded protein binding"/>
    <property type="evidence" value="ECO:0007669"/>
    <property type="project" value="InterPro"/>
</dbReference>
<dbReference type="GO" id="GO:0031072">
    <property type="term" value="F:heat shock protein binding"/>
    <property type="evidence" value="ECO:0007669"/>
    <property type="project" value="InterPro"/>
</dbReference>
<keyword evidence="4 11" id="KW-0479">Metal-binding</keyword>
<dbReference type="Proteomes" id="UP000231279">
    <property type="component" value="Unassembled WGS sequence"/>
</dbReference>
<evidence type="ECO:0000256" key="3">
    <source>
        <dbReference type="ARBA" id="ARBA00022640"/>
    </source>
</evidence>
<dbReference type="FunFam" id="2.60.260.20:FF:000009">
    <property type="entry name" value="Putative Mitochondrial DnaJ chaperone"/>
    <property type="match status" value="1"/>
</dbReference>
<dbReference type="InterPro" id="IPR002939">
    <property type="entry name" value="DnaJ_C"/>
</dbReference>
<keyword evidence="5" id="KW-0677">Repeat</keyword>
<dbReference type="InterPro" id="IPR036869">
    <property type="entry name" value="J_dom_sf"/>
</dbReference>
<dbReference type="SMART" id="SM00271">
    <property type="entry name" value="DnaJ"/>
    <property type="match status" value="1"/>
</dbReference>
<dbReference type="PROSITE" id="PS51188">
    <property type="entry name" value="ZF_CR"/>
    <property type="match status" value="1"/>
</dbReference>
<dbReference type="Gene3D" id="1.10.287.110">
    <property type="entry name" value="DnaJ domain"/>
    <property type="match status" value="1"/>
</dbReference>
<evidence type="ECO:0000256" key="10">
    <source>
        <dbReference type="ARBA" id="ARBA00061004"/>
    </source>
</evidence>
<dbReference type="AlphaFoldDB" id="A0A2G9G3P8"/>
<keyword evidence="15" id="KW-1185">Reference proteome</keyword>
<keyword evidence="2" id="KW-0150">Chloroplast</keyword>
<dbReference type="NCBIfam" id="NF008035">
    <property type="entry name" value="PRK10767.1"/>
    <property type="match status" value="1"/>
</dbReference>
<dbReference type="OrthoDB" id="10256793at2759"/>
<keyword evidence="9" id="KW-0143">Chaperone</keyword>
<dbReference type="NCBIfam" id="TIGR02349">
    <property type="entry name" value="DnaJ_bact"/>
    <property type="match status" value="1"/>
</dbReference>
<dbReference type="CDD" id="cd10719">
    <property type="entry name" value="DnaJ_zf"/>
    <property type="match status" value="1"/>
</dbReference>
<dbReference type="SUPFAM" id="SSF49493">
    <property type="entry name" value="HSP40/DnaJ peptide-binding domain"/>
    <property type="match status" value="2"/>
</dbReference>
<reference evidence="15" key="1">
    <citation type="journal article" date="2018" name="Gigascience">
        <title>Genome assembly of the Pink Ipe (Handroanthus impetiginosus, Bignoniaceae), a highly valued, ecologically keystone Neotropical timber forest tree.</title>
        <authorList>
            <person name="Silva-Junior O.B."/>
            <person name="Grattapaglia D."/>
            <person name="Novaes E."/>
            <person name="Collevatti R.G."/>
        </authorList>
    </citation>
    <scope>NUCLEOTIDE SEQUENCE [LARGE SCALE GENOMIC DNA]</scope>
    <source>
        <strain evidence="15">cv. UFG-1</strain>
    </source>
</reference>
<dbReference type="Gene3D" id="2.10.230.10">
    <property type="entry name" value="Heat shock protein DnaJ, cysteine-rich domain"/>
    <property type="match status" value="1"/>
</dbReference>
<dbReference type="GO" id="GO:0009535">
    <property type="term" value="C:chloroplast thylakoid membrane"/>
    <property type="evidence" value="ECO:0007669"/>
    <property type="project" value="TreeGrafter"/>
</dbReference>
<dbReference type="HAMAP" id="MF_01152">
    <property type="entry name" value="DnaJ"/>
    <property type="match status" value="1"/>
</dbReference>
<evidence type="ECO:0000313" key="15">
    <source>
        <dbReference type="Proteomes" id="UP000231279"/>
    </source>
</evidence>
<evidence type="ECO:0000256" key="4">
    <source>
        <dbReference type="ARBA" id="ARBA00022723"/>
    </source>
</evidence>
<name>A0A2G9G3P8_9LAMI</name>
<dbReference type="Pfam" id="PF01556">
    <property type="entry name" value="DnaJ_C"/>
    <property type="match status" value="1"/>
</dbReference>
<sequence length="384" mass="41529">RIVSFTSEGSTFFSQKPLNAFLSSGSHVNPRLRRGARLVVRADRDYYSVLGVSRNASKSEIKSAYRKLARSYHPDVNKEPEAEQKFKEVSNAYEVLSDDETRSIYDQYGEAGLKGGGMGMGDMGVNDIFESLFGGMGGMGMGGRRSRNRATEGEDLIYNLVLNFKEAVFGVEKEIEITRLENCSTCDGSGAKPGTKPSKCTTCGGQGQVLSSARTPLGVFQQVMTCSVCGGAGEISTPCNTCKGDGRARKSKHISLKVPAGVDSGSRLRVQSEGNAGRRGGPSGDLFVTIDVLPDPVLKRDDTNILYPCKVSYTDAILGTTVKVPTVDGMVDLKIPSGTQPGTTLVMAKKGVPYLNRRNRRGDQLVKVQVEIPKWISDEERKLC</sequence>
<comment type="subcellular location">
    <subcellularLocation>
        <location evidence="1">Plastid</location>
        <location evidence="1">Chloroplast</location>
    </subcellularLocation>
</comment>
<dbReference type="SUPFAM" id="SSF57938">
    <property type="entry name" value="DnaJ/Hsp40 cysteine-rich domain"/>
    <property type="match status" value="1"/>
</dbReference>
<dbReference type="PRINTS" id="PR00625">
    <property type="entry name" value="JDOMAIN"/>
</dbReference>
<keyword evidence="7 11" id="KW-0862">Zinc</keyword>
<dbReference type="Pfam" id="PF00226">
    <property type="entry name" value="DnaJ"/>
    <property type="match status" value="1"/>
</dbReference>
<dbReference type="PANTHER" id="PTHR43096:SF10">
    <property type="entry name" value="CHAPERONE PROTEIN DNAJ A6, CHLOROPLASTIC"/>
    <property type="match status" value="1"/>
</dbReference>
<dbReference type="InterPro" id="IPR001623">
    <property type="entry name" value="DnaJ_domain"/>
</dbReference>
<evidence type="ECO:0000256" key="5">
    <source>
        <dbReference type="ARBA" id="ARBA00022737"/>
    </source>
</evidence>
<feature type="domain" description="CR-type" evidence="13">
    <location>
        <begin position="170"/>
        <end position="251"/>
    </location>
</feature>
<dbReference type="Gene3D" id="2.60.260.20">
    <property type="entry name" value="Urease metallochaperone UreE, N-terminal domain"/>
    <property type="match status" value="2"/>
</dbReference>
<dbReference type="STRING" id="429701.A0A2G9G3P8"/>
<evidence type="ECO:0000256" key="6">
    <source>
        <dbReference type="ARBA" id="ARBA00022771"/>
    </source>
</evidence>
<keyword evidence="6 11" id="KW-0863">Zinc-finger</keyword>
<protein>
    <submittedName>
        <fullName evidence="14">Molecular chaperone (DnaJ superfamily)</fullName>
    </submittedName>
</protein>
<feature type="non-terminal residue" evidence="14">
    <location>
        <position position="1"/>
    </location>
</feature>
<accession>A0A2G9G3P8</accession>
<dbReference type="GO" id="GO:0042026">
    <property type="term" value="P:protein refolding"/>
    <property type="evidence" value="ECO:0007669"/>
    <property type="project" value="TreeGrafter"/>
</dbReference>
<dbReference type="GO" id="GO:0008270">
    <property type="term" value="F:zinc ion binding"/>
    <property type="evidence" value="ECO:0007669"/>
    <property type="project" value="UniProtKB-KW"/>
</dbReference>
<dbReference type="InterPro" id="IPR036410">
    <property type="entry name" value="HSP_DnaJ_Cys-rich_dom_sf"/>
</dbReference>
<keyword evidence="8" id="KW-0809">Transit peptide</keyword>
<dbReference type="InterPro" id="IPR018253">
    <property type="entry name" value="DnaJ_domain_CS"/>
</dbReference>
<organism evidence="14 15">
    <name type="scientific">Handroanthus impetiginosus</name>
    <dbReference type="NCBI Taxonomy" id="429701"/>
    <lineage>
        <taxon>Eukaryota</taxon>
        <taxon>Viridiplantae</taxon>
        <taxon>Streptophyta</taxon>
        <taxon>Embryophyta</taxon>
        <taxon>Tracheophyta</taxon>
        <taxon>Spermatophyta</taxon>
        <taxon>Magnoliopsida</taxon>
        <taxon>eudicotyledons</taxon>
        <taxon>Gunneridae</taxon>
        <taxon>Pentapetalae</taxon>
        <taxon>asterids</taxon>
        <taxon>lamiids</taxon>
        <taxon>Lamiales</taxon>
        <taxon>Bignoniaceae</taxon>
        <taxon>Crescentiina</taxon>
        <taxon>Tabebuia alliance</taxon>
        <taxon>Handroanthus</taxon>
    </lineage>
</organism>
<evidence type="ECO:0000259" key="13">
    <source>
        <dbReference type="PROSITE" id="PS51188"/>
    </source>
</evidence>
<dbReference type="SUPFAM" id="SSF46565">
    <property type="entry name" value="Chaperone J-domain"/>
    <property type="match status" value="1"/>
</dbReference>
<dbReference type="PROSITE" id="PS50076">
    <property type="entry name" value="DNAJ_2"/>
    <property type="match status" value="1"/>
</dbReference>
<evidence type="ECO:0000313" key="14">
    <source>
        <dbReference type="EMBL" id="PIM99948.1"/>
    </source>
</evidence>
<evidence type="ECO:0000256" key="8">
    <source>
        <dbReference type="ARBA" id="ARBA00022946"/>
    </source>
</evidence>
<comment type="similarity">
    <text evidence="10">Belongs to the DnaJ family.</text>
</comment>
<feature type="domain" description="J" evidence="12">
    <location>
        <begin position="45"/>
        <end position="109"/>
    </location>
</feature>
<evidence type="ECO:0000256" key="7">
    <source>
        <dbReference type="ARBA" id="ARBA00022833"/>
    </source>
</evidence>
<dbReference type="PROSITE" id="PS00636">
    <property type="entry name" value="DNAJ_1"/>
    <property type="match status" value="1"/>
</dbReference>